<organism evidence="3">
    <name type="scientific">Zooxanthella nutricula</name>
    <dbReference type="NCBI Taxonomy" id="1333877"/>
    <lineage>
        <taxon>Eukaryota</taxon>
        <taxon>Sar</taxon>
        <taxon>Alveolata</taxon>
        <taxon>Dinophyceae</taxon>
        <taxon>Peridiniales</taxon>
        <taxon>Peridiniales incertae sedis</taxon>
        <taxon>Zooxanthella</taxon>
    </lineage>
</organism>
<dbReference type="InterPro" id="IPR020843">
    <property type="entry name" value="ER"/>
</dbReference>
<reference evidence="3" key="1">
    <citation type="submission" date="2021-01" db="EMBL/GenBank/DDBJ databases">
        <authorList>
            <person name="Corre E."/>
            <person name="Pelletier E."/>
            <person name="Niang G."/>
            <person name="Scheremetjew M."/>
            <person name="Finn R."/>
            <person name="Kale V."/>
            <person name="Holt S."/>
            <person name="Cochrane G."/>
            <person name="Meng A."/>
            <person name="Brown T."/>
            <person name="Cohen L."/>
        </authorList>
    </citation>
    <scope>NUCLEOTIDE SEQUENCE</scope>
    <source>
        <strain evidence="3">RCC3387</strain>
    </source>
</reference>
<dbReference type="Pfam" id="PF08240">
    <property type="entry name" value="ADH_N"/>
    <property type="match status" value="1"/>
</dbReference>
<dbReference type="SUPFAM" id="SSF50129">
    <property type="entry name" value="GroES-like"/>
    <property type="match status" value="1"/>
</dbReference>
<dbReference type="CDD" id="cd08267">
    <property type="entry name" value="MDR1"/>
    <property type="match status" value="1"/>
</dbReference>
<name>A0A6U6MWF2_9DINO</name>
<sequence length="410" mass="43823">MAQARLRGTTPGPSPPSLDPSASMACGSSSADTMRGAVLRAKAQKPEGKVLYPGQKYDLIVSSIPKPRCVAGKALVRVVAAGVNPVDCKLILPSWIQHAFGRDYCGVVEEITEETSAKRGIKVGDTVMGMSSGSCCEYIVADTETMTKVPDNMTPEQAAGMGVAYMTSYDAIFAGTTVGRPPVGENTRVLIIGGSGGTGLAALQLARRCACARLVATVCSGRNEQLVKQEGADVVFDYTKIDFAATPAEELKRIMTEEAVKQMGTEEKRPAPDDFRGEFDLVYDCVSSMEDHDYRPVANQLLAPGAGHYVAINAARPAFWMQGLLARATGLGSWVLPSREDLFLPAPNREKVDNMSKWFGEGKLRVNVDTVVDFQKAASDANANLNEAIDRQLSRRATGKVVIGNIGSPK</sequence>
<evidence type="ECO:0000313" key="3">
    <source>
        <dbReference type="EMBL" id="CAD9567607.1"/>
    </source>
</evidence>
<gene>
    <name evidence="3" type="ORF">BRAN1462_LOCUS26825</name>
</gene>
<evidence type="ECO:0000256" key="1">
    <source>
        <dbReference type="SAM" id="MobiDB-lite"/>
    </source>
</evidence>
<dbReference type="InterPro" id="IPR011032">
    <property type="entry name" value="GroES-like_sf"/>
</dbReference>
<accession>A0A6U6MWF2</accession>
<dbReference type="EMBL" id="HBGW01042428">
    <property type="protein sequence ID" value="CAD9567607.1"/>
    <property type="molecule type" value="Transcribed_RNA"/>
</dbReference>
<dbReference type="SMART" id="SM00829">
    <property type="entry name" value="PKS_ER"/>
    <property type="match status" value="1"/>
</dbReference>
<dbReference type="InterPro" id="IPR013154">
    <property type="entry name" value="ADH-like_N"/>
</dbReference>
<dbReference type="GO" id="GO:0016491">
    <property type="term" value="F:oxidoreductase activity"/>
    <property type="evidence" value="ECO:0007669"/>
    <property type="project" value="InterPro"/>
</dbReference>
<dbReference type="InterPro" id="IPR052733">
    <property type="entry name" value="Chloroplast_QOR"/>
</dbReference>
<dbReference type="InterPro" id="IPR036291">
    <property type="entry name" value="NAD(P)-bd_dom_sf"/>
</dbReference>
<dbReference type="Pfam" id="PF13602">
    <property type="entry name" value="ADH_zinc_N_2"/>
    <property type="match status" value="1"/>
</dbReference>
<dbReference type="PANTHER" id="PTHR44013">
    <property type="entry name" value="ZINC-TYPE ALCOHOL DEHYDROGENASE-LIKE PROTEIN C16A3.02C"/>
    <property type="match status" value="1"/>
</dbReference>
<dbReference type="AlphaFoldDB" id="A0A6U6MWF2"/>
<proteinExistence type="predicted"/>
<dbReference type="PANTHER" id="PTHR44013:SF1">
    <property type="entry name" value="ZINC-TYPE ALCOHOL DEHYDROGENASE-LIKE PROTEIN C16A3.02C"/>
    <property type="match status" value="1"/>
</dbReference>
<feature type="domain" description="Enoyl reductase (ER)" evidence="2">
    <location>
        <begin position="54"/>
        <end position="403"/>
    </location>
</feature>
<dbReference type="SUPFAM" id="SSF51735">
    <property type="entry name" value="NAD(P)-binding Rossmann-fold domains"/>
    <property type="match status" value="1"/>
</dbReference>
<feature type="region of interest" description="Disordered" evidence="1">
    <location>
        <begin position="1"/>
        <end position="29"/>
    </location>
</feature>
<protein>
    <recommendedName>
        <fullName evidence="2">Enoyl reductase (ER) domain-containing protein</fullName>
    </recommendedName>
</protein>
<dbReference type="Gene3D" id="3.90.180.10">
    <property type="entry name" value="Medium-chain alcohol dehydrogenases, catalytic domain"/>
    <property type="match status" value="1"/>
</dbReference>
<evidence type="ECO:0000259" key="2">
    <source>
        <dbReference type="SMART" id="SM00829"/>
    </source>
</evidence>
<dbReference type="Gene3D" id="3.40.50.720">
    <property type="entry name" value="NAD(P)-binding Rossmann-like Domain"/>
    <property type="match status" value="1"/>
</dbReference>